<reference evidence="2 3" key="1">
    <citation type="submission" date="2018-08" db="EMBL/GenBank/DDBJ databases">
        <title>Crown Gall in kiwifruit.</title>
        <authorList>
            <person name="Visnovsky S.B."/>
            <person name="Pitman A.R."/>
        </authorList>
    </citation>
    <scope>NUCLEOTIDE SEQUENCE [LARGE SCALE GENOMIC DNA]</scope>
    <source>
        <strain evidence="2 3">SBV_302_78_2</strain>
    </source>
</reference>
<dbReference type="Proteomes" id="UP000473658">
    <property type="component" value="Unassembled WGS sequence"/>
</dbReference>
<dbReference type="AlphaFoldDB" id="A0AA88F3A6"/>
<organism evidence="2 3">
    <name type="scientific">Rhizobium rhizogenes</name>
    <name type="common">Agrobacterium rhizogenes</name>
    <dbReference type="NCBI Taxonomy" id="359"/>
    <lineage>
        <taxon>Bacteria</taxon>
        <taxon>Pseudomonadati</taxon>
        <taxon>Pseudomonadota</taxon>
        <taxon>Alphaproteobacteria</taxon>
        <taxon>Hyphomicrobiales</taxon>
        <taxon>Rhizobiaceae</taxon>
        <taxon>Rhizobium/Agrobacterium group</taxon>
        <taxon>Rhizobium</taxon>
    </lineage>
</organism>
<evidence type="ECO:0000313" key="2">
    <source>
        <dbReference type="EMBL" id="KAA3500813.1"/>
    </source>
</evidence>
<dbReference type="EMBL" id="QRFF01000004">
    <property type="protein sequence ID" value="KAA3500813.1"/>
    <property type="molecule type" value="Genomic_DNA"/>
</dbReference>
<evidence type="ECO:0000259" key="1">
    <source>
        <dbReference type="SMART" id="SM00507"/>
    </source>
</evidence>
<protein>
    <submittedName>
        <fullName evidence="2">HNH endonuclease</fullName>
    </submittedName>
</protein>
<name>A0AA88F3A6_RHIRH</name>
<gene>
    <name evidence="2" type="ORF">DXM27_16550</name>
</gene>
<keyword evidence="2" id="KW-0255">Endonuclease</keyword>
<comment type="caution">
    <text evidence="2">The sequence shown here is derived from an EMBL/GenBank/DDBJ whole genome shotgun (WGS) entry which is preliminary data.</text>
</comment>
<accession>A0AA88F3A6</accession>
<dbReference type="SMART" id="SM00507">
    <property type="entry name" value="HNHc"/>
    <property type="match status" value="1"/>
</dbReference>
<keyword evidence="2" id="KW-0540">Nuclease</keyword>
<evidence type="ECO:0000313" key="3">
    <source>
        <dbReference type="Proteomes" id="UP000473658"/>
    </source>
</evidence>
<dbReference type="GO" id="GO:0004519">
    <property type="term" value="F:endonuclease activity"/>
    <property type="evidence" value="ECO:0007669"/>
    <property type="project" value="UniProtKB-KW"/>
</dbReference>
<proteinExistence type="predicted"/>
<keyword evidence="2" id="KW-0378">Hydrolase</keyword>
<dbReference type="InterPro" id="IPR003615">
    <property type="entry name" value="HNH_nuc"/>
</dbReference>
<sequence>MPRSAPSLRYCGCVVASGQRCEHMIVRDRARKARFDAERPSARERGYTSKWDTERAAYLKANSVCVRCSAPATVVNHKTPHKGDKRLFWSRSNWEAVCAPCHNGAIQSQERRERR</sequence>
<feature type="domain" description="HNH nuclease" evidence="1">
    <location>
        <begin position="52"/>
        <end position="103"/>
    </location>
</feature>
<dbReference type="CDD" id="cd00085">
    <property type="entry name" value="HNHc"/>
    <property type="match status" value="1"/>
</dbReference>